<proteinExistence type="predicted"/>
<accession>A0A2G2W4M8</accession>
<dbReference type="AlphaFoldDB" id="A0A2G2W4M8"/>
<reference evidence="1 2" key="1">
    <citation type="journal article" date="2017" name="Genome Biol.">
        <title>New reference genome sequences of hot pepper reveal the massive evolution of plant disease-resistance genes by retroduplication.</title>
        <authorList>
            <person name="Kim S."/>
            <person name="Park J."/>
            <person name="Yeom S.I."/>
            <person name="Kim Y.M."/>
            <person name="Seo E."/>
            <person name="Kim K.T."/>
            <person name="Kim M.S."/>
            <person name="Lee J.M."/>
            <person name="Cheong K."/>
            <person name="Shin H.S."/>
            <person name="Kim S.B."/>
            <person name="Han K."/>
            <person name="Lee J."/>
            <person name="Park M."/>
            <person name="Lee H.A."/>
            <person name="Lee H.Y."/>
            <person name="Lee Y."/>
            <person name="Oh S."/>
            <person name="Lee J.H."/>
            <person name="Choi E."/>
            <person name="Choi E."/>
            <person name="Lee S.E."/>
            <person name="Jeon J."/>
            <person name="Kim H."/>
            <person name="Choi G."/>
            <person name="Song H."/>
            <person name="Lee J."/>
            <person name="Lee S.C."/>
            <person name="Kwon J.K."/>
            <person name="Lee H.Y."/>
            <person name="Koo N."/>
            <person name="Hong Y."/>
            <person name="Kim R.W."/>
            <person name="Kang W.H."/>
            <person name="Huh J.H."/>
            <person name="Kang B.C."/>
            <person name="Yang T.J."/>
            <person name="Lee Y.H."/>
            <person name="Bennetzen J.L."/>
            <person name="Choi D."/>
        </authorList>
    </citation>
    <scope>NUCLEOTIDE SEQUENCE [LARGE SCALE GENOMIC DNA]</scope>
    <source>
        <strain evidence="2">cv. PBC81</strain>
    </source>
</reference>
<sequence>MNHVVDELEMVEDGVSSGYLCGIVFDENSNVVGEDSKAGENNSTFHDINVEKLHEGPTQSDNIDVEVGVDELSDLKRAFG</sequence>
<evidence type="ECO:0000313" key="2">
    <source>
        <dbReference type="Proteomes" id="UP000224567"/>
    </source>
</evidence>
<keyword evidence="2" id="KW-1185">Reference proteome</keyword>
<comment type="caution">
    <text evidence="1">The sequence shown here is derived from an EMBL/GenBank/DDBJ whole genome shotgun (WGS) entry which is preliminary data.</text>
</comment>
<protein>
    <submittedName>
        <fullName evidence="1">Uncharacterized protein</fullName>
    </submittedName>
</protein>
<name>A0A2G2W4M8_CAPBA</name>
<reference evidence="2" key="2">
    <citation type="journal article" date="2017" name="J. Anim. Genet.">
        <title>Multiple reference genome sequences of hot pepper reveal the massive evolution of plant disease resistance genes by retroduplication.</title>
        <authorList>
            <person name="Kim S."/>
            <person name="Park J."/>
            <person name="Yeom S.-I."/>
            <person name="Kim Y.-M."/>
            <person name="Seo E."/>
            <person name="Kim K.-T."/>
            <person name="Kim M.-S."/>
            <person name="Lee J.M."/>
            <person name="Cheong K."/>
            <person name="Shin H.-S."/>
            <person name="Kim S.-B."/>
            <person name="Han K."/>
            <person name="Lee J."/>
            <person name="Park M."/>
            <person name="Lee H.-A."/>
            <person name="Lee H.-Y."/>
            <person name="Lee Y."/>
            <person name="Oh S."/>
            <person name="Lee J.H."/>
            <person name="Choi E."/>
            <person name="Choi E."/>
            <person name="Lee S.E."/>
            <person name="Jeon J."/>
            <person name="Kim H."/>
            <person name="Choi G."/>
            <person name="Song H."/>
            <person name="Lee J."/>
            <person name="Lee S.-C."/>
            <person name="Kwon J.-K."/>
            <person name="Lee H.-Y."/>
            <person name="Koo N."/>
            <person name="Hong Y."/>
            <person name="Kim R.W."/>
            <person name="Kang W.-H."/>
            <person name="Huh J.H."/>
            <person name="Kang B.-C."/>
            <person name="Yang T.-J."/>
            <person name="Lee Y.-H."/>
            <person name="Bennetzen J.L."/>
            <person name="Choi D."/>
        </authorList>
    </citation>
    <scope>NUCLEOTIDE SEQUENCE [LARGE SCALE GENOMIC DNA]</scope>
    <source>
        <strain evidence="2">cv. PBC81</strain>
    </source>
</reference>
<dbReference type="EMBL" id="MLFT02000008">
    <property type="protein sequence ID" value="PHT40185.1"/>
    <property type="molecule type" value="Genomic_DNA"/>
</dbReference>
<gene>
    <name evidence="1" type="ORF">CQW23_19039</name>
</gene>
<evidence type="ECO:0000313" key="1">
    <source>
        <dbReference type="EMBL" id="PHT40185.1"/>
    </source>
</evidence>
<dbReference type="Proteomes" id="UP000224567">
    <property type="component" value="Unassembled WGS sequence"/>
</dbReference>
<organism evidence="1 2">
    <name type="scientific">Capsicum baccatum</name>
    <name type="common">Peruvian pepper</name>
    <dbReference type="NCBI Taxonomy" id="33114"/>
    <lineage>
        <taxon>Eukaryota</taxon>
        <taxon>Viridiplantae</taxon>
        <taxon>Streptophyta</taxon>
        <taxon>Embryophyta</taxon>
        <taxon>Tracheophyta</taxon>
        <taxon>Spermatophyta</taxon>
        <taxon>Magnoliopsida</taxon>
        <taxon>eudicotyledons</taxon>
        <taxon>Gunneridae</taxon>
        <taxon>Pentapetalae</taxon>
        <taxon>asterids</taxon>
        <taxon>lamiids</taxon>
        <taxon>Solanales</taxon>
        <taxon>Solanaceae</taxon>
        <taxon>Solanoideae</taxon>
        <taxon>Capsiceae</taxon>
        <taxon>Capsicum</taxon>
    </lineage>
</organism>